<dbReference type="KEGG" id="ehx:EMIHUDRAFT_109787"/>
<accession>A0A0D3KP66</accession>
<sequence length="380" mass="41412">MPVHVSLVVPQGTTAGQQISFVHTDGRNVSLILPAGVVPGQMLHVNVPDDAAAPTPQAQQQQQQQAAGSSQPPPSKRQKSKKELAADDGMSLWPLSERRDPAVWRALSGLSATHGAWLGRGRDASQGTYDSLRLACAWRIENPRRSARVEGGTRCMSDELDCLKRKGGVAREVWRDMMTSSTAAALEAQGKLQLRTELNEVLLLHGIPRSSLLTVLANGLNERFSGTHAGAAFGNGAYLAEDLGKADQYVDADANYDPASDLHQRLYGRSYRHPGTALHYALVCRVALGHPIRTKDAGALARSCDDPNERVFPVNVRELAPVPNLAPPMHYHSLIAEKGPGHDRYREFVIFHASDYICPEYLIAYHRENSSAQASRGPSR</sequence>
<dbReference type="GeneID" id="17282821"/>
<organism evidence="3 4">
    <name type="scientific">Emiliania huxleyi (strain CCMP1516)</name>
    <dbReference type="NCBI Taxonomy" id="280463"/>
    <lineage>
        <taxon>Eukaryota</taxon>
        <taxon>Haptista</taxon>
        <taxon>Haptophyta</taxon>
        <taxon>Prymnesiophyceae</taxon>
        <taxon>Isochrysidales</taxon>
        <taxon>Noelaerhabdaceae</taxon>
        <taxon>Emiliania</taxon>
    </lineage>
</organism>
<dbReference type="EnsemblProtists" id="EOD37551">
    <property type="protein sequence ID" value="EOD37551"/>
    <property type="gene ID" value="EMIHUDRAFT_109787"/>
</dbReference>
<evidence type="ECO:0000256" key="1">
    <source>
        <dbReference type="SAM" id="MobiDB-lite"/>
    </source>
</evidence>
<evidence type="ECO:0000313" key="3">
    <source>
        <dbReference type="EnsemblProtists" id="EOD37551"/>
    </source>
</evidence>
<evidence type="ECO:0000259" key="2">
    <source>
        <dbReference type="Pfam" id="PF00644"/>
    </source>
</evidence>
<dbReference type="RefSeq" id="XP_005789980.1">
    <property type="nucleotide sequence ID" value="XM_005789923.1"/>
</dbReference>
<dbReference type="PaxDb" id="2903-EOD37551"/>
<protein>
    <recommendedName>
        <fullName evidence="2">PARP catalytic domain-containing protein</fullName>
    </recommendedName>
</protein>
<dbReference type="Proteomes" id="UP000013827">
    <property type="component" value="Unassembled WGS sequence"/>
</dbReference>
<reference evidence="3" key="2">
    <citation type="submission" date="2024-10" db="UniProtKB">
        <authorList>
            <consortium name="EnsemblProtists"/>
        </authorList>
    </citation>
    <scope>IDENTIFICATION</scope>
</reference>
<dbReference type="HOGENOM" id="CLU_728500_0_0_1"/>
<dbReference type="GO" id="GO:0003950">
    <property type="term" value="F:NAD+ poly-ADP-ribosyltransferase activity"/>
    <property type="evidence" value="ECO:0007669"/>
    <property type="project" value="InterPro"/>
</dbReference>
<dbReference type="GO" id="GO:1990404">
    <property type="term" value="F:NAD+-protein mono-ADP-ribosyltransferase activity"/>
    <property type="evidence" value="ECO:0007669"/>
    <property type="project" value="TreeGrafter"/>
</dbReference>
<dbReference type="AlphaFoldDB" id="A0A0D3KP66"/>
<dbReference type="SUPFAM" id="SSF56399">
    <property type="entry name" value="ADP-ribosylation"/>
    <property type="match status" value="1"/>
</dbReference>
<dbReference type="Pfam" id="PF00644">
    <property type="entry name" value="PARP"/>
    <property type="match status" value="1"/>
</dbReference>
<dbReference type="GO" id="GO:0005634">
    <property type="term" value="C:nucleus"/>
    <property type="evidence" value="ECO:0007669"/>
    <property type="project" value="TreeGrafter"/>
</dbReference>
<dbReference type="InterPro" id="IPR051712">
    <property type="entry name" value="ARTD-AVP"/>
</dbReference>
<evidence type="ECO:0000313" key="4">
    <source>
        <dbReference type="Proteomes" id="UP000013827"/>
    </source>
</evidence>
<proteinExistence type="predicted"/>
<dbReference type="OMA" id="IAYHREN"/>
<dbReference type="Gene3D" id="3.90.228.10">
    <property type="match status" value="1"/>
</dbReference>
<dbReference type="PANTHER" id="PTHR45740">
    <property type="entry name" value="POLY [ADP-RIBOSE] POLYMERASE"/>
    <property type="match status" value="1"/>
</dbReference>
<dbReference type="PANTHER" id="PTHR45740:SF2">
    <property type="entry name" value="POLY [ADP-RIBOSE] POLYMERASE"/>
    <property type="match status" value="1"/>
</dbReference>
<name>A0A0D3KP66_EMIH1</name>
<keyword evidence="4" id="KW-1185">Reference proteome</keyword>
<feature type="region of interest" description="Disordered" evidence="1">
    <location>
        <begin position="47"/>
        <end position="92"/>
    </location>
</feature>
<dbReference type="InterPro" id="IPR012317">
    <property type="entry name" value="Poly(ADP-ribose)pol_cat_dom"/>
</dbReference>
<feature type="compositionally biased region" description="Low complexity" evidence="1">
    <location>
        <begin position="51"/>
        <end position="70"/>
    </location>
</feature>
<feature type="domain" description="PARP catalytic" evidence="2">
    <location>
        <begin position="196"/>
        <end position="365"/>
    </location>
</feature>
<reference evidence="4" key="1">
    <citation type="journal article" date="2013" name="Nature">
        <title>Pan genome of the phytoplankton Emiliania underpins its global distribution.</title>
        <authorList>
            <person name="Read B.A."/>
            <person name="Kegel J."/>
            <person name="Klute M.J."/>
            <person name="Kuo A."/>
            <person name="Lefebvre S.C."/>
            <person name="Maumus F."/>
            <person name="Mayer C."/>
            <person name="Miller J."/>
            <person name="Monier A."/>
            <person name="Salamov A."/>
            <person name="Young J."/>
            <person name="Aguilar M."/>
            <person name="Claverie J.M."/>
            <person name="Frickenhaus S."/>
            <person name="Gonzalez K."/>
            <person name="Herman E.K."/>
            <person name="Lin Y.C."/>
            <person name="Napier J."/>
            <person name="Ogata H."/>
            <person name="Sarno A.F."/>
            <person name="Shmutz J."/>
            <person name="Schroeder D."/>
            <person name="de Vargas C."/>
            <person name="Verret F."/>
            <person name="von Dassow P."/>
            <person name="Valentin K."/>
            <person name="Van de Peer Y."/>
            <person name="Wheeler G."/>
            <person name="Dacks J.B."/>
            <person name="Delwiche C.F."/>
            <person name="Dyhrman S.T."/>
            <person name="Glockner G."/>
            <person name="John U."/>
            <person name="Richards T."/>
            <person name="Worden A.Z."/>
            <person name="Zhang X."/>
            <person name="Grigoriev I.V."/>
            <person name="Allen A.E."/>
            <person name="Bidle K."/>
            <person name="Borodovsky M."/>
            <person name="Bowler C."/>
            <person name="Brownlee C."/>
            <person name="Cock J.M."/>
            <person name="Elias M."/>
            <person name="Gladyshev V.N."/>
            <person name="Groth M."/>
            <person name="Guda C."/>
            <person name="Hadaegh A."/>
            <person name="Iglesias-Rodriguez M.D."/>
            <person name="Jenkins J."/>
            <person name="Jones B.M."/>
            <person name="Lawson T."/>
            <person name="Leese F."/>
            <person name="Lindquist E."/>
            <person name="Lobanov A."/>
            <person name="Lomsadze A."/>
            <person name="Malik S.B."/>
            <person name="Marsh M.E."/>
            <person name="Mackinder L."/>
            <person name="Mock T."/>
            <person name="Mueller-Roeber B."/>
            <person name="Pagarete A."/>
            <person name="Parker M."/>
            <person name="Probert I."/>
            <person name="Quesneville H."/>
            <person name="Raines C."/>
            <person name="Rensing S.A."/>
            <person name="Riano-Pachon D.M."/>
            <person name="Richier S."/>
            <person name="Rokitta S."/>
            <person name="Shiraiwa Y."/>
            <person name="Soanes D.M."/>
            <person name="van der Giezen M."/>
            <person name="Wahlund T.M."/>
            <person name="Williams B."/>
            <person name="Wilson W."/>
            <person name="Wolfe G."/>
            <person name="Wurch L.L."/>
        </authorList>
    </citation>
    <scope>NUCLEOTIDE SEQUENCE</scope>
</reference>